<sequence>MFPFRFVLRLSSSSPLNPFFPPPGHPIQHLPTFLLLLQISFPSLPTFLSGSLDNLFSLRHLSTNQYSLKRARADSDVEAIGCGEIHSMKVKLKSEEEVSDGFRLLLKGERTRVVRKPSKVAAQATGMLQFVGMVRTCINCKTRMARDEQGAVCAKCKPKEPELFLDAQCSASGVEEEDSDVNAQSERCSMWMHQPFLCSS</sequence>
<evidence type="ECO:0000313" key="1">
    <source>
        <dbReference type="EMBL" id="KAK2944668.1"/>
    </source>
</evidence>
<accession>A0ABQ9WZC4</accession>
<comment type="caution">
    <text evidence="1">The sequence shown here is derived from an EMBL/GenBank/DDBJ whole genome shotgun (WGS) entry which is preliminary data.</text>
</comment>
<gene>
    <name evidence="1" type="ORF">BLNAU_20414</name>
</gene>
<reference evidence="1 2" key="1">
    <citation type="journal article" date="2022" name="bioRxiv">
        <title>Genomics of Preaxostyla Flagellates Illuminates Evolutionary Transitions and the Path Towards Mitochondrial Loss.</title>
        <authorList>
            <person name="Novak L.V.F."/>
            <person name="Treitli S.C."/>
            <person name="Pyrih J."/>
            <person name="Halakuc P."/>
            <person name="Pipaliya S.V."/>
            <person name="Vacek V."/>
            <person name="Brzon O."/>
            <person name="Soukal P."/>
            <person name="Eme L."/>
            <person name="Dacks J.B."/>
            <person name="Karnkowska A."/>
            <person name="Elias M."/>
            <person name="Hampl V."/>
        </authorList>
    </citation>
    <scope>NUCLEOTIDE SEQUENCE [LARGE SCALE GENOMIC DNA]</scope>
    <source>
        <strain evidence="1">NAU3</strain>
        <tissue evidence="1">Gut</tissue>
    </source>
</reference>
<organism evidence="1 2">
    <name type="scientific">Blattamonas nauphoetae</name>
    <dbReference type="NCBI Taxonomy" id="2049346"/>
    <lineage>
        <taxon>Eukaryota</taxon>
        <taxon>Metamonada</taxon>
        <taxon>Preaxostyla</taxon>
        <taxon>Oxymonadida</taxon>
        <taxon>Blattamonas</taxon>
    </lineage>
</organism>
<keyword evidence="2" id="KW-1185">Reference proteome</keyword>
<protein>
    <submittedName>
        <fullName evidence="1">Uncharacterized protein</fullName>
    </submittedName>
</protein>
<proteinExistence type="predicted"/>
<dbReference type="EMBL" id="JARBJD010000289">
    <property type="protein sequence ID" value="KAK2944668.1"/>
    <property type="molecule type" value="Genomic_DNA"/>
</dbReference>
<name>A0ABQ9WZC4_9EUKA</name>
<evidence type="ECO:0000313" key="2">
    <source>
        <dbReference type="Proteomes" id="UP001281761"/>
    </source>
</evidence>
<dbReference type="Proteomes" id="UP001281761">
    <property type="component" value="Unassembled WGS sequence"/>
</dbReference>